<dbReference type="EMBL" id="JACLAW010000009">
    <property type="protein sequence ID" value="MBC2666439.1"/>
    <property type="molecule type" value="Genomic_DNA"/>
</dbReference>
<proteinExistence type="predicted"/>
<dbReference type="AlphaFoldDB" id="A0A7X1FT09"/>
<dbReference type="Proteomes" id="UP000566813">
    <property type="component" value="Unassembled WGS sequence"/>
</dbReference>
<gene>
    <name evidence="2" type="ORF">H7F51_12995</name>
</gene>
<sequence>MRRFIIPLALFALTVPQVAAAAEPPCLTTGEFTALTTYALPSAIGSVTRGCTASLPTSAWLPRNGPALAQRYAAGKVDAWPAAKAAFIKLSEATNPEAAQLFVAMPDESLMPLADAALAGIISAKVKPDSCPVIDRALSLLAPLPAENTAGLIALAVGLGAKTSEPRLGKIAICKA</sequence>
<reference evidence="2 3" key="1">
    <citation type="submission" date="2020-08" db="EMBL/GenBank/DDBJ databases">
        <title>The genome sequence of type strain Novosphingobium flavum NBRC 111647.</title>
        <authorList>
            <person name="Liu Y."/>
        </authorList>
    </citation>
    <scope>NUCLEOTIDE SEQUENCE [LARGE SCALE GENOMIC DNA]</scope>
    <source>
        <strain evidence="2 3">NBRC 111647</strain>
    </source>
</reference>
<feature type="signal peptide" evidence="1">
    <location>
        <begin position="1"/>
        <end position="21"/>
    </location>
</feature>
<protein>
    <submittedName>
        <fullName evidence="2">Uncharacterized protein</fullName>
    </submittedName>
</protein>
<evidence type="ECO:0000313" key="3">
    <source>
        <dbReference type="Proteomes" id="UP000566813"/>
    </source>
</evidence>
<evidence type="ECO:0000313" key="2">
    <source>
        <dbReference type="EMBL" id="MBC2666439.1"/>
    </source>
</evidence>
<feature type="chain" id="PRO_5030912573" evidence="1">
    <location>
        <begin position="22"/>
        <end position="176"/>
    </location>
</feature>
<name>A0A7X1FT09_9SPHN</name>
<organism evidence="2 3">
    <name type="scientific">Novosphingobium flavum</name>
    <dbReference type="NCBI Taxonomy" id="1778672"/>
    <lineage>
        <taxon>Bacteria</taxon>
        <taxon>Pseudomonadati</taxon>
        <taxon>Pseudomonadota</taxon>
        <taxon>Alphaproteobacteria</taxon>
        <taxon>Sphingomonadales</taxon>
        <taxon>Sphingomonadaceae</taxon>
        <taxon>Novosphingobium</taxon>
    </lineage>
</organism>
<keyword evidence="3" id="KW-1185">Reference proteome</keyword>
<accession>A0A7X1FT09</accession>
<comment type="caution">
    <text evidence="2">The sequence shown here is derived from an EMBL/GenBank/DDBJ whole genome shotgun (WGS) entry which is preliminary data.</text>
</comment>
<dbReference type="RefSeq" id="WP_185664734.1">
    <property type="nucleotide sequence ID" value="NZ_JACLAW010000009.1"/>
</dbReference>
<keyword evidence="1" id="KW-0732">Signal</keyword>
<evidence type="ECO:0000256" key="1">
    <source>
        <dbReference type="SAM" id="SignalP"/>
    </source>
</evidence>